<protein>
    <submittedName>
        <fullName evidence="10">DUF2029 domain-containing protein</fullName>
    </submittedName>
</protein>
<dbReference type="Proteomes" id="UP000635902">
    <property type="component" value="Unassembled WGS sequence"/>
</dbReference>
<evidence type="ECO:0000256" key="2">
    <source>
        <dbReference type="ARBA" id="ARBA00022475"/>
    </source>
</evidence>
<feature type="transmembrane region" description="Helical" evidence="9">
    <location>
        <begin position="193"/>
        <end position="215"/>
    </location>
</feature>
<feature type="transmembrane region" description="Helical" evidence="9">
    <location>
        <begin position="95"/>
        <end position="118"/>
    </location>
</feature>
<evidence type="ECO:0000313" key="11">
    <source>
        <dbReference type="Proteomes" id="UP000635902"/>
    </source>
</evidence>
<keyword evidence="2" id="KW-1003">Cell membrane</keyword>
<evidence type="ECO:0000256" key="3">
    <source>
        <dbReference type="ARBA" id="ARBA00022679"/>
    </source>
</evidence>
<dbReference type="Pfam" id="PF09594">
    <property type="entry name" value="GT87"/>
    <property type="match status" value="1"/>
</dbReference>
<dbReference type="EMBL" id="JADKMY010000001">
    <property type="protein sequence ID" value="MBF4552515.1"/>
    <property type="molecule type" value="Genomic_DNA"/>
</dbReference>
<evidence type="ECO:0000313" key="10">
    <source>
        <dbReference type="EMBL" id="MBF4552515.1"/>
    </source>
</evidence>
<comment type="similarity">
    <text evidence="7">Belongs to the glycosyltransferase 87 family.</text>
</comment>
<comment type="subcellular location">
    <subcellularLocation>
        <location evidence="1">Cell membrane</location>
        <topology evidence="1">Multi-pass membrane protein</topology>
    </subcellularLocation>
</comment>
<evidence type="ECO:0000256" key="5">
    <source>
        <dbReference type="ARBA" id="ARBA00022989"/>
    </source>
</evidence>
<sequence length="444" mass="48270">MLPQLPRLVQLCAPLIWIAGLYSLVYHANEGIEHALNAFLLDVGVFQDAGKALMDGNALYSDDFPTRSGFRFIYPPFAAGLFVPLGFMQEDRMEVWWTLASYAAVFGVIAMAAYRAGLGRAAGPEGSKLNQAFGGKLRWLSHGTWWLWALALTGFAISLEPIESHVMYGQINIFLILLVTADVLGFTPRKLRGLGIGLAAGIKITPAAYAVIFLARKDWWSLARSAGFFVLTALIGWVLRPSDSLYFWTTEFFASDRGGPPLYPPNQALTGLLSRAGMDQELAQMIMGPGFIVIALLCIWGAMRLERAGRPVDSLLLVVLGIVVASPLAVTHHWAGVVLLLVVLFRPLNWAILGTAALSIYAHYEGLHVMYGNKYELHPELHGMVFPEYFQANAQGLTGVLMLVVLLVTALRAPKVTDSGAAGSVEDADARSINSTPAAKLSQP</sequence>
<keyword evidence="3" id="KW-0808">Transferase</keyword>
<accession>A0ABR9ZGI3</accession>
<dbReference type="InterPro" id="IPR018584">
    <property type="entry name" value="GT87"/>
</dbReference>
<feature type="transmembrane region" description="Helical" evidence="9">
    <location>
        <begin position="165"/>
        <end position="186"/>
    </location>
</feature>
<name>A0ABR9ZGI3_9CORY</name>
<feature type="region of interest" description="Disordered" evidence="8">
    <location>
        <begin position="419"/>
        <end position="444"/>
    </location>
</feature>
<evidence type="ECO:0000256" key="6">
    <source>
        <dbReference type="ARBA" id="ARBA00023136"/>
    </source>
</evidence>
<keyword evidence="5 9" id="KW-1133">Transmembrane helix</keyword>
<organism evidence="10 11">
    <name type="scientific">Corynebacterium suicordis DSM 45110</name>
    <dbReference type="NCBI Taxonomy" id="1121369"/>
    <lineage>
        <taxon>Bacteria</taxon>
        <taxon>Bacillati</taxon>
        <taxon>Actinomycetota</taxon>
        <taxon>Actinomycetes</taxon>
        <taxon>Mycobacteriales</taxon>
        <taxon>Corynebacteriaceae</taxon>
        <taxon>Corynebacterium</taxon>
    </lineage>
</organism>
<evidence type="ECO:0000256" key="7">
    <source>
        <dbReference type="ARBA" id="ARBA00024033"/>
    </source>
</evidence>
<gene>
    <name evidence="10" type="ORF">IRY30_00240</name>
</gene>
<keyword evidence="11" id="KW-1185">Reference proteome</keyword>
<evidence type="ECO:0000256" key="1">
    <source>
        <dbReference type="ARBA" id="ARBA00004651"/>
    </source>
</evidence>
<reference evidence="10 11" key="1">
    <citation type="submission" date="2020-10" db="EMBL/GenBank/DDBJ databases">
        <title>Novel species in genus Corynebacterium.</title>
        <authorList>
            <person name="Zhang G."/>
        </authorList>
    </citation>
    <scope>NUCLEOTIDE SEQUENCE [LARGE SCALE GENOMIC DNA]</scope>
    <source>
        <strain evidence="10 11">DSM 45110</strain>
    </source>
</reference>
<comment type="caution">
    <text evidence="10">The sequence shown here is derived from an EMBL/GenBank/DDBJ whole genome shotgun (WGS) entry which is preliminary data.</text>
</comment>
<evidence type="ECO:0000256" key="4">
    <source>
        <dbReference type="ARBA" id="ARBA00022692"/>
    </source>
</evidence>
<evidence type="ECO:0000256" key="9">
    <source>
        <dbReference type="SAM" id="Phobius"/>
    </source>
</evidence>
<keyword evidence="4 9" id="KW-0812">Transmembrane</keyword>
<feature type="transmembrane region" description="Helical" evidence="9">
    <location>
        <begin position="282"/>
        <end position="303"/>
    </location>
</feature>
<feature type="transmembrane region" description="Helical" evidence="9">
    <location>
        <begin position="392"/>
        <end position="411"/>
    </location>
</feature>
<keyword evidence="6 9" id="KW-0472">Membrane</keyword>
<feature type="compositionally biased region" description="Polar residues" evidence="8">
    <location>
        <begin position="432"/>
        <end position="444"/>
    </location>
</feature>
<feature type="transmembrane region" description="Helical" evidence="9">
    <location>
        <begin position="139"/>
        <end position="159"/>
    </location>
</feature>
<feature type="transmembrane region" description="Helical" evidence="9">
    <location>
        <begin position="315"/>
        <end position="343"/>
    </location>
</feature>
<proteinExistence type="inferred from homology"/>
<evidence type="ECO:0000256" key="8">
    <source>
        <dbReference type="SAM" id="MobiDB-lite"/>
    </source>
</evidence>
<feature type="transmembrane region" description="Helical" evidence="9">
    <location>
        <begin position="221"/>
        <end position="239"/>
    </location>
</feature>
<feature type="transmembrane region" description="Helical" evidence="9">
    <location>
        <begin position="72"/>
        <end position="89"/>
    </location>
</feature>